<feature type="chain" id="PRO_5042977838" evidence="1">
    <location>
        <begin position="19"/>
        <end position="108"/>
    </location>
</feature>
<evidence type="ECO:0000313" key="3">
    <source>
        <dbReference type="Proteomes" id="UP001313282"/>
    </source>
</evidence>
<protein>
    <submittedName>
        <fullName evidence="2">Uncharacterized protein</fullName>
    </submittedName>
</protein>
<reference evidence="2 3" key="1">
    <citation type="submission" date="2019-10" db="EMBL/GenBank/DDBJ databases">
        <authorList>
            <person name="Palmer J.M."/>
        </authorList>
    </citation>
    <scope>NUCLEOTIDE SEQUENCE [LARGE SCALE GENOMIC DNA]</scope>
    <source>
        <strain evidence="2 3">TWF718</strain>
    </source>
</reference>
<gene>
    <name evidence="2" type="ORF">TWF718_006339</name>
</gene>
<organism evidence="2 3">
    <name type="scientific">Orbilia javanica</name>
    <dbReference type="NCBI Taxonomy" id="47235"/>
    <lineage>
        <taxon>Eukaryota</taxon>
        <taxon>Fungi</taxon>
        <taxon>Dikarya</taxon>
        <taxon>Ascomycota</taxon>
        <taxon>Pezizomycotina</taxon>
        <taxon>Orbiliomycetes</taxon>
        <taxon>Orbiliales</taxon>
        <taxon>Orbiliaceae</taxon>
        <taxon>Orbilia</taxon>
    </lineage>
</organism>
<name>A0AAN8REW6_9PEZI</name>
<dbReference type="Proteomes" id="UP001313282">
    <property type="component" value="Unassembled WGS sequence"/>
</dbReference>
<evidence type="ECO:0000256" key="1">
    <source>
        <dbReference type="SAM" id="SignalP"/>
    </source>
</evidence>
<keyword evidence="3" id="KW-1185">Reference proteome</keyword>
<feature type="signal peptide" evidence="1">
    <location>
        <begin position="1"/>
        <end position="18"/>
    </location>
</feature>
<comment type="caution">
    <text evidence="2">The sequence shown here is derived from an EMBL/GenBank/DDBJ whole genome shotgun (WGS) entry which is preliminary data.</text>
</comment>
<dbReference type="EMBL" id="JAVHNR010000003">
    <property type="protein sequence ID" value="KAK6348551.1"/>
    <property type="molecule type" value="Genomic_DNA"/>
</dbReference>
<proteinExistence type="predicted"/>
<evidence type="ECO:0000313" key="2">
    <source>
        <dbReference type="EMBL" id="KAK6348551.1"/>
    </source>
</evidence>
<dbReference type="AlphaFoldDB" id="A0AAN8REW6"/>
<keyword evidence="1" id="KW-0732">Signal</keyword>
<sequence>MQLLKFITLLGLTGTVLAAPHPNPEPQRAAACTTYVTLTNTVTIAPTVTIPAMIVAVERTVSCGSCELVTRTVLTTTTVQKLVAGVKQRTAVRKTTSTITLPVCKPTD</sequence>
<accession>A0AAN8REW6</accession>